<accession>A0A8C2KUZ0</accession>
<feature type="transmembrane region" description="Helical" evidence="5">
    <location>
        <begin position="166"/>
        <end position="186"/>
    </location>
</feature>
<evidence type="ECO:0000313" key="7">
    <source>
        <dbReference type="Ensembl" id="ENSCCRP00020114931.1"/>
    </source>
</evidence>
<dbReference type="Pfam" id="PF00916">
    <property type="entry name" value="Sulfate_transp"/>
    <property type="match status" value="2"/>
</dbReference>
<evidence type="ECO:0000256" key="1">
    <source>
        <dbReference type="ARBA" id="ARBA00004141"/>
    </source>
</evidence>
<keyword evidence="3 5" id="KW-1133">Transmembrane helix</keyword>
<feature type="transmembrane region" description="Helical" evidence="5">
    <location>
        <begin position="427"/>
        <end position="459"/>
    </location>
</feature>
<dbReference type="GO" id="GO:0008271">
    <property type="term" value="F:secondary active sulfate transmembrane transporter activity"/>
    <property type="evidence" value="ECO:0007669"/>
    <property type="project" value="InterPro"/>
</dbReference>
<feature type="transmembrane region" description="Helical" evidence="5">
    <location>
        <begin position="383"/>
        <end position="407"/>
    </location>
</feature>
<dbReference type="GO" id="GO:0016020">
    <property type="term" value="C:membrane"/>
    <property type="evidence" value="ECO:0007669"/>
    <property type="project" value="UniProtKB-SubCell"/>
</dbReference>
<dbReference type="InterPro" id="IPR018045">
    <property type="entry name" value="S04_transporter_CS"/>
</dbReference>
<feature type="transmembrane region" description="Helical" evidence="5">
    <location>
        <begin position="98"/>
        <end position="122"/>
    </location>
</feature>
<feature type="domain" description="SLC26A/SulP transporter" evidence="6">
    <location>
        <begin position="78"/>
        <end position="234"/>
    </location>
</feature>
<dbReference type="Ensembl" id="ENSCCRT00020125360.1">
    <property type="protein sequence ID" value="ENSCCRP00020114931.1"/>
    <property type="gene ID" value="ENSCCRG00020051929.1"/>
</dbReference>
<dbReference type="InterPro" id="IPR011547">
    <property type="entry name" value="SLC26A/SulP_dom"/>
</dbReference>
<keyword evidence="2 5" id="KW-0812">Transmembrane</keyword>
<evidence type="ECO:0000313" key="8">
    <source>
        <dbReference type="Proteomes" id="UP000694701"/>
    </source>
</evidence>
<dbReference type="Proteomes" id="UP000694701">
    <property type="component" value="Unplaced"/>
</dbReference>
<evidence type="ECO:0000256" key="4">
    <source>
        <dbReference type="ARBA" id="ARBA00023136"/>
    </source>
</evidence>
<evidence type="ECO:0000256" key="2">
    <source>
        <dbReference type="ARBA" id="ARBA00022692"/>
    </source>
</evidence>
<protein>
    <submittedName>
        <fullName evidence="7">Solute carrier family 26 member 6</fullName>
    </submittedName>
</protein>
<proteinExistence type="predicted"/>
<dbReference type="PANTHER" id="PTHR11814">
    <property type="entry name" value="SULFATE TRANSPORTER"/>
    <property type="match status" value="1"/>
</dbReference>
<sequence>MYVFYNLSLYGVKGQFLVLFVVKQCIFSLDKTALPPTRKSHCLIIFWCSGPRLKSSFLSIAPLLSWLPRYSLRKNAIGDLISGISVGIMHLPQGMANALLVAVPPVFGLYSSFYPVLIYFMFGTSRHISVGTFSVLSIMVGTVACDVVLAGSGAESDEIEAESARVAFAAQLTFLCGLIQIVLYVLRCGGVCRWLSQPLVSGYTMAAAVHVTVHQLPLLMGISIVRHRGVFAVFRVRMSTVCFMSVFISDVKCTYLCPPDVFKHCEWNQESATGNTGSVPCLPGDTCWWKDGEFTLELSVSHPMGELLLTALALAVVGYGFQASLGMMFAHKHGYPFHSNQELLAMGLCNSIGGMFQCFPVSGSMSRSTVQESTGGQTQVSSLVSALIILLILLKFVLAVIIIVNLQGVFAQVKDVPKLWNTDRLDLVVWVVTLFSALVFNLDLGLGIAIVFSLFTIVFRTQQPRSAVLGHIAGTDCYRDLEKYSKVIFTHNAARNQLKLCFEMWLIILSSSLTKASYVHTGCIYLIKNTAITISNDIIENPEVRPPDQQGAQSAQHCVILELSGVTFMDSVAIGSFKSVSGTEHTKNLNPHVEVLIFYQG</sequence>
<reference evidence="7" key="1">
    <citation type="submission" date="2025-08" db="UniProtKB">
        <authorList>
            <consortium name="Ensembl"/>
        </authorList>
    </citation>
    <scope>IDENTIFICATION</scope>
</reference>
<organism evidence="7 8">
    <name type="scientific">Cyprinus carpio</name>
    <name type="common">Common carp</name>
    <dbReference type="NCBI Taxonomy" id="7962"/>
    <lineage>
        <taxon>Eukaryota</taxon>
        <taxon>Metazoa</taxon>
        <taxon>Chordata</taxon>
        <taxon>Craniata</taxon>
        <taxon>Vertebrata</taxon>
        <taxon>Euteleostomi</taxon>
        <taxon>Actinopterygii</taxon>
        <taxon>Neopterygii</taxon>
        <taxon>Teleostei</taxon>
        <taxon>Ostariophysi</taxon>
        <taxon>Cypriniformes</taxon>
        <taxon>Cyprinidae</taxon>
        <taxon>Cyprininae</taxon>
        <taxon>Cyprinus</taxon>
    </lineage>
</organism>
<comment type="subcellular location">
    <subcellularLocation>
        <location evidence="1">Membrane</location>
        <topology evidence="1">Multi-pass membrane protein</topology>
    </subcellularLocation>
</comment>
<evidence type="ECO:0000256" key="3">
    <source>
        <dbReference type="ARBA" id="ARBA00022989"/>
    </source>
</evidence>
<keyword evidence="4 5" id="KW-0472">Membrane</keyword>
<dbReference type="Gene3D" id="3.30.750.24">
    <property type="entry name" value="STAS domain"/>
    <property type="match status" value="1"/>
</dbReference>
<feature type="transmembrane region" description="Helical" evidence="5">
    <location>
        <begin position="307"/>
        <end position="331"/>
    </location>
</feature>
<feature type="transmembrane region" description="Helical" evidence="5">
    <location>
        <begin position="128"/>
        <end position="154"/>
    </location>
</feature>
<dbReference type="InterPro" id="IPR001902">
    <property type="entry name" value="SLC26A/SulP_fam"/>
</dbReference>
<dbReference type="InterPro" id="IPR036513">
    <property type="entry name" value="STAS_dom_sf"/>
</dbReference>
<evidence type="ECO:0000256" key="5">
    <source>
        <dbReference type="SAM" id="Phobius"/>
    </source>
</evidence>
<name>A0A8C2KUZ0_CYPCA</name>
<dbReference type="PROSITE" id="PS01130">
    <property type="entry name" value="SLC26A"/>
    <property type="match status" value="1"/>
</dbReference>
<feature type="domain" description="SLC26A/SulP transporter" evidence="6">
    <location>
        <begin position="298"/>
        <end position="433"/>
    </location>
</feature>
<evidence type="ECO:0000259" key="6">
    <source>
        <dbReference type="Pfam" id="PF00916"/>
    </source>
</evidence>
<dbReference type="AlphaFoldDB" id="A0A8C2KUZ0"/>